<proteinExistence type="predicted"/>
<feature type="compositionally biased region" description="Low complexity" evidence="1">
    <location>
        <begin position="132"/>
        <end position="152"/>
    </location>
</feature>
<sequence length="646" mass="70018">MSQPAANQKPVARRIRPVIPLNYGKSKSARLQAANRAANAHQTGAAPIADKKVVTGKPGTLQESTTKPASEVSVNTSIVEPKEQAHVNLASPGDSFSENNTGKTHPLNPHALSFQLQSQSNHPSIESDDTKPSAIPTESPPSSASATFSATTNDENMPIMPPNGVPFTRHNPEYSYSSQSSVYMPPNVNQFSAPVNGHHTGPPPGFLPPQPNAAHMNFPSSGAQSNGMPPFHSAPAGPPPQTSPIAWNPAANFTPPSHGFPQPVNGHGLSRSGSQSSSMLEGYGPQGMMPYPQAMFGPPPEMIAVANWVASHFSNRDFADYALDIFGPKGNSRLPDFPAHAMIMARSPTLRDLMHAQSNPDRNPKGQKILGLEVPESLTTATAVAEVIGSLYGLPLPTFDHSSYGSVGNDSVLQALALAGAGLYLNLPSASIHGVRHAIANLTWENLEAVFAFAQQTLYATLDEHLIRDSALKVFYDNFARDLLARINSYVIDHFPAKFELHHSAPEWTSAPRLPIPMETRPSISDPRLASIQFGAMPAEETGNVKRNILLSTYLVSSPTNLLQELLESPLLGERLGWQKLAEVIQDAVDERERRRLKVIKTKRVLPGATQRHWETTKYRESMVAEPRAPTGFILDRSRHDTHVQK</sequence>
<dbReference type="EMBL" id="MU004231">
    <property type="protein sequence ID" value="KAF2673370.1"/>
    <property type="molecule type" value="Genomic_DNA"/>
</dbReference>
<name>A0A6A6UNL7_9PEZI</name>
<reference evidence="2" key="1">
    <citation type="journal article" date="2020" name="Stud. Mycol.">
        <title>101 Dothideomycetes genomes: a test case for predicting lifestyles and emergence of pathogens.</title>
        <authorList>
            <person name="Haridas S."/>
            <person name="Albert R."/>
            <person name="Binder M."/>
            <person name="Bloem J."/>
            <person name="Labutti K."/>
            <person name="Salamov A."/>
            <person name="Andreopoulos B."/>
            <person name="Baker S."/>
            <person name="Barry K."/>
            <person name="Bills G."/>
            <person name="Bluhm B."/>
            <person name="Cannon C."/>
            <person name="Castanera R."/>
            <person name="Culley D."/>
            <person name="Daum C."/>
            <person name="Ezra D."/>
            <person name="Gonzalez J."/>
            <person name="Henrissat B."/>
            <person name="Kuo A."/>
            <person name="Liang C."/>
            <person name="Lipzen A."/>
            <person name="Lutzoni F."/>
            <person name="Magnuson J."/>
            <person name="Mondo S."/>
            <person name="Nolan M."/>
            <person name="Ohm R."/>
            <person name="Pangilinan J."/>
            <person name="Park H.-J."/>
            <person name="Ramirez L."/>
            <person name="Alfaro M."/>
            <person name="Sun H."/>
            <person name="Tritt A."/>
            <person name="Yoshinaga Y."/>
            <person name="Zwiers L.-H."/>
            <person name="Turgeon B."/>
            <person name="Goodwin S."/>
            <person name="Spatafora J."/>
            <person name="Crous P."/>
            <person name="Grigoriev I."/>
        </authorList>
    </citation>
    <scope>NUCLEOTIDE SEQUENCE</scope>
    <source>
        <strain evidence="2">CBS 115976</strain>
    </source>
</reference>
<dbReference type="OrthoDB" id="5329403at2759"/>
<gene>
    <name evidence="2" type="ORF">BT63DRAFT_437090</name>
</gene>
<evidence type="ECO:0000313" key="2">
    <source>
        <dbReference type="EMBL" id="KAF2673370.1"/>
    </source>
</evidence>
<feature type="compositionally biased region" description="Polar residues" evidence="1">
    <location>
        <begin position="94"/>
        <end position="103"/>
    </location>
</feature>
<feature type="compositionally biased region" description="Polar residues" evidence="1">
    <location>
        <begin position="61"/>
        <end position="78"/>
    </location>
</feature>
<dbReference type="Proteomes" id="UP000799302">
    <property type="component" value="Unassembled WGS sequence"/>
</dbReference>
<feature type="region of interest" description="Disordered" evidence="1">
    <location>
        <begin position="30"/>
        <end position="173"/>
    </location>
</feature>
<keyword evidence="3" id="KW-1185">Reference proteome</keyword>
<accession>A0A6A6UNL7</accession>
<organism evidence="2 3">
    <name type="scientific">Microthyrium microscopicum</name>
    <dbReference type="NCBI Taxonomy" id="703497"/>
    <lineage>
        <taxon>Eukaryota</taxon>
        <taxon>Fungi</taxon>
        <taxon>Dikarya</taxon>
        <taxon>Ascomycota</taxon>
        <taxon>Pezizomycotina</taxon>
        <taxon>Dothideomycetes</taxon>
        <taxon>Dothideomycetes incertae sedis</taxon>
        <taxon>Microthyriales</taxon>
        <taxon>Microthyriaceae</taxon>
        <taxon>Microthyrium</taxon>
    </lineage>
</organism>
<evidence type="ECO:0000256" key="1">
    <source>
        <dbReference type="SAM" id="MobiDB-lite"/>
    </source>
</evidence>
<feature type="region of interest" description="Disordered" evidence="1">
    <location>
        <begin position="248"/>
        <end position="284"/>
    </location>
</feature>
<feature type="compositionally biased region" description="Polar residues" evidence="1">
    <location>
        <begin position="114"/>
        <end position="124"/>
    </location>
</feature>
<evidence type="ECO:0000313" key="3">
    <source>
        <dbReference type="Proteomes" id="UP000799302"/>
    </source>
</evidence>
<protein>
    <submittedName>
        <fullName evidence="2">Uncharacterized protein</fullName>
    </submittedName>
</protein>
<dbReference type="AlphaFoldDB" id="A0A6A6UNL7"/>
<feature type="compositionally biased region" description="Low complexity" evidence="1">
    <location>
        <begin position="30"/>
        <end position="46"/>
    </location>
</feature>